<name>A0ABQ5E4U4_9ASTR</name>
<proteinExistence type="predicted"/>
<dbReference type="PANTHER" id="PTHR46148">
    <property type="entry name" value="CHROMO DOMAIN-CONTAINING PROTEIN"/>
    <property type="match status" value="1"/>
</dbReference>
<accession>A0ABQ5E4U4</accession>
<keyword evidence="2" id="KW-1185">Reference proteome</keyword>
<organism evidence="1 2">
    <name type="scientific">Tanacetum coccineum</name>
    <dbReference type="NCBI Taxonomy" id="301880"/>
    <lineage>
        <taxon>Eukaryota</taxon>
        <taxon>Viridiplantae</taxon>
        <taxon>Streptophyta</taxon>
        <taxon>Embryophyta</taxon>
        <taxon>Tracheophyta</taxon>
        <taxon>Spermatophyta</taxon>
        <taxon>Magnoliopsida</taxon>
        <taxon>eudicotyledons</taxon>
        <taxon>Gunneridae</taxon>
        <taxon>Pentapetalae</taxon>
        <taxon>asterids</taxon>
        <taxon>campanulids</taxon>
        <taxon>Asterales</taxon>
        <taxon>Asteraceae</taxon>
        <taxon>Asteroideae</taxon>
        <taxon>Anthemideae</taxon>
        <taxon>Anthemidinae</taxon>
        <taxon>Tanacetum</taxon>
    </lineage>
</organism>
<sequence>MDWLRRCHAVIVCDEKLVQIPYGNETLIFHGNESNNRRESRLTIISCSKVRVHGKRMSALFEQISPRMRRTSRKERTLKDRIVQNTTARAFDKVFIRQFLNPLGQPGLVCQKEDGTFRMCIDLPISKVQFPSHVIDSRGIYVDPAKIESIKDWASLKTPTEIHQFLGLAGYYRRLELPQKLSRVHHTFHVSNLNKCYADEPLVMSLEGIHVDDKLQFMEEPIEIMEWEIKRLKRSRIPLVKVRWNSRRGPEFTWECEDSFKQKYPQLFTNRASSSTTRS</sequence>
<reference evidence="1" key="2">
    <citation type="submission" date="2022-01" db="EMBL/GenBank/DDBJ databases">
        <authorList>
            <person name="Yamashiro T."/>
            <person name="Shiraishi A."/>
            <person name="Satake H."/>
            <person name="Nakayama K."/>
        </authorList>
    </citation>
    <scope>NUCLEOTIDE SEQUENCE</scope>
</reference>
<evidence type="ECO:0000313" key="2">
    <source>
        <dbReference type="Proteomes" id="UP001151760"/>
    </source>
</evidence>
<reference evidence="1" key="1">
    <citation type="journal article" date="2022" name="Int. J. Mol. Sci.">
        <title>Draft Genome of Tanacetum Coccineum: Genomic Comparison of Closely Related Tanacetum-Family Plants.</title>
        <authorList>
            <person name="Yamashiro T."/>
            <person name="Shiraishi A."/>
            <person name="Nakayama K."/>
            <person name="Satake H."/>
        </authorList>
    </citation>
    <scope>NUCLEOTIDE SEQUENCE</scope>
</reference>
<dbReference type="Gene3D" id="3.30.70.270">
    <property type="match status" value="1"/>
</dbReference>
<dbReference type="Proteomes" id="UP001151760">
    <property type="component" value="Unassembled WGS sequence"/>
</dbReference>
<dbReference type="InterPro" id="IPR043502">
    <property type="entry name" value="DNA/RNA_pol_sf"/>
</dbReference>
<comment type="caution">
    <text evidence="1">The sequence shown here is derived from an EMBL/GenBank/DDBJ whole genome shotgun (WGS) entry which is preliminary data.</text>
</comment>
<evidence type="ECO:0008006" key="3">
    <source>
        <dbReference type="Google" id="ProtNLM"/>
    </source>
</evidence>
<dbReference type="EMBL" id="BQNB010015937">
    <property type="protein sequence ID" value="GJT45877.1"/>
    <property type="molecule type" value="Genomic_DNA"/>
</dbReference>
<dbReference type="PANTHER" id="PTHR46148:SF59">
    <property type="entry name" value="NUCLEOTIDYLTRANSFERASE, RIBONUCLEASE H"/>
    <property type="match status" value="1"/>
</dbReference>
<dbReference type="SUPFAM" id="SSF56672">
    <property type="entry name" value="DNA/RNA polymerases"/>
    <property type="match status" value="1"/>
</dbReference>
<protein>
    <recommendedName>
        <fullName evidence="3">Reverse transcriptase domain-containing protein</fullName>
    </recommendedName>
</protein>
<evidence type="ECO:0000313" key="1">
    <source>
        <dbReference type="EMBL" id="GJT45877.1"/>
    </source>
</evidence>
<gene>
    <name evidence="1" type="ORF">Tco_0954592</name>
</gene>
<dbReference type="InterPro" id="IPR043128">
    <property type="entry name" value="Rev_trsase/Diguanyl_cyclase"/>
</dbReference>